<dbReference type="HOGENOM" id="CLU_1825621_0_0_1"/>
<evidence type="ECO:0000313" key="2">
    <source>
        <dbReference type="EMBL" id="KIM34244.1"/>
    </source>
</evidence>
<dbReference type="OrthoDB" id="5575722at2759"/>
<evidence type="ECO:0000313" key="3">
    <source>
        <dbReference type="Proteomes" id="UP000054097"/>
    </source>
</evidence>
<gene>
    <name evidence="2" type="ORF">M408DRAFT_36372</name>
</gene>
<sequence>MEHVVHFLVGKAEGAQRAKVLLPMYPTKKPADTVSFRNAVVKYFEGLRAVALKPPPAKSGSISRGLGRANQPPSNEDSVKVHGWWWKDVLVRKSLFEECTGARFERLLLSFSIHVLM</sequence>
<dbReference type="EMBL" id="KN824277">
    <property type="protein sequence ID" value="KIM34244.1"/>
    <property type="molecule type" value="Genomic_DNA"/>
</dbReference>
<reference evidence="3" key="2">
    <citation type="submission" date="2015-01" db="EMBL/GenBank/DDBJ databases">
        <title>Evolutionary Origins and Diversification of the Mycorrhizal Mutualists.</title>
        <authorList>
            <consortium name="DOE Joint Genome Institute"/>
            <consortium name="Mycorrhizal Genomics Consortium"/>
            <person name="Kohler A."/>
            <person name="Kuo A."/>
            <person name="Nagy L.G."/>
            <person name="Floudas D."/>
            <person name="Copeland A."/>
            <person name="Barry K.W."/>
            <person name="Cichocki N."/>
            <person name="Veneault-Fourrey C."/>
            <person name="LaButti K."/>
            <person name="Lindquist E.A."/>
            <person name="Lipzen A."/>
            <person name="Lundell T."/>
            <person name="Morin E."/>
            <person name="Murat C."/>
            <person name="Riley R."/>
            <person name="Ohm R."/>
            <person name="Sun H."/>
            <person name="Tunlid A."/>
            <person name="Henrissat B."/>
            <person name="Grigoriev I.V."/>
            <person name="Hibbett D.S."/>
            <person name="Martin F."/>
        </authorList>
    </citation>
    <scope>NUCLEOTIDE SEQUENCE [LARGE SCALE GENOMIC DNA]</scope>
    <source>
        <strain evidence="3">MAFF 305830</strain>
    </source>
</reference>
<proteinExistence type="predicted"/>
<evidence type="ECO:0000256" key="1">
    <source>
        <dbReference type="SAM" id="MobiDB-lite"/>
    </source>
</evidence>
<reference evidence="2 3" key="1">
    <citation type="submission" date="2014-04" db="EMBL/GenBank/DDBJ databases">
        <authorList>
            <consortium name="DOE Joint Genome Institute"/>
            <person name="Kuo A."/>
            <person name="Zuccaro A."/>
            <person name="Kohler A."/>
            <person name="Nagy L.G."/>
            <person name="Floudas D."/>
            <person name="Copeland A."/>
            <person name="Barry K.W."/>
            <person name="Cichocki N."/>
            <person name="Veneault-Fourrey C."/>
            <person name="LaButti K."/>
            <person name="Lindquist E.A."/>
            <person name="Lipzen A."/>
            <person name="Lundell T."/>
            <person name="Morin E."/>
            <person name="Murat C."/>
            <person name="Sun H."/>
            <person name="Tunlid A."/>
            <person name="Henrissat B."/>
            <person name="Grigoriev I.V."/>
            <person name="Hibbett D.S."/>
            <person name="Martin F."/>
            <person name="Nordberg H.P."/>
            <person name="Cantor M.N."/>
            <person name="Hua S.X."/>
        </authorList>
    </citation>
    <scope>NUCLEOTIDE SEQUENCE [LARGE SCALE GENOMIC DNA]</scope>
    <source>
        <strain evidence="2 3">MAFF 305830</strain>
    </source>
</reference>
<protein>
    <submittedName>
        <fullName evidence="2">Uncharacterized protein</fullName>
    </submittedName>
</protein>
<feature type="non-terminal residue" evidence="2">
    <location>
        <position position="117"/>
    </location>
</feature>
<dbReference type="Proteomes" id="UP000054097">
    <property type="component" value="Unassembled WGS sequence"/>
</dbReference>
<keyword evidence="3" id="KW-1185">Reference proteome</keyword>
<feature type="region of interest" description="Disordered" evidence="1">
    <location>
        <begin position="54"/>
        <end position="79"/>
    </location>
</feature>
<name>A0A0C3BQ68_SERVB</name>
<organism evidence="2 3">
    <name type="scientific">Serendipita vermifera MAFF 305830</name>
    <dbReference type="NCBI Taxonomy" id="933852"/>
    <lineage>
        <taxon>Eukaryota</taxon>
        <taxon>Fungi</taxon>
        <taxon>Dikarya</taxon>
        <taxon>Basidiomycota</taxon>
        <taxon>Agaricomycotina</taxon>
        <taxon>Agaricomycetes</taxon>
        <taxon>Sebacinales</taxon>
        <taxon>Serendipitaceae</taxon>
        <taxon>Serendipita</taxon>
    </lineage>
</organism>
<dbReference type="AlphaFoldDB" id="A0A0C3BQ68"/>
<accession>A0A0C3BQ68</accession>